<reference evidence="1 2" key="1">
    <citation type="submission" date="2020-08" db="EMBL/GenBank/DDBJ databases">
        <authorList>
            <person name="Ren C."/>
            <person name="Gu Y."/>
            <person name="Xu Y."/>
        </authorList>
    </citation>
    <scope>NUCLEOTIDE SEQUENCE [LARGE SCALE GENOMIC DNA]</scope>
    <source>
        <strain evidence="1 2">LBM18003</strain>
    </source>
</reference>
<organism evidence="1 2">
    <name type="scientific">Caproicibacterium amylolyticum</name>
    <dbReference type="NCBI Taxonomy" id="2766537"/>
    <lineage>
        <taxon>Bacteria</taxon>
        <taxon>Bacillati</taxon>
        <taxon>Bacillota</taxon>
        <taxon>Clostridia</taxon>
        <taxon>Eubacteriales</taxon>
        <taxon>Oscillospiraceae</taxon>
        <taxon>Caproicibacterium</taxon>
    </lineage>
</organism>
<keyword evidence="2" id="KW-1185">Reference proteome</keyword>
<protein>
    <recommendedName>
        <fullName evidence="3">Chloramphenicol resistance protein</fullName>
    </recommendedName>
</protein>
<dbReference type="Proteomes" id="UP000516046">
    <property type="component" value="Chromosome"/>
</dbReference>
<dbReference type="EMBL" id="CP060696">
    <property type="protein sequence ID" value="QNO17355.1"/>
    <property type="molecule type" value="Genomic_DNA"/>
</dbReference>
<evidence type="ECO:0000313" key="2">
    <source>
        <dbReference type="Proteomes" id="UP000516046"/>
    </source>
</evidence>
<evidence type="ECO:0008006" key="3">
    <source>
        <dbReference type="Google" id="ProtNLM"/>
    </source>
</evidence>
<sequence>MADTIIQSLRDYFITCPLMGDNKINVDYLPEAGIEYSIDTTPATEIIKEYTDGGSLRQYLFVIRSVNDYGSDVLQNIANSGFYEKLSEWMEQNTKTGLLPQLPAGKTAQIVQAQSTGYLFTTSAAAGRYQIQCRLQYLQEADK</sequence>
<evidence type="ECO:0000313" key="1">
    <source>
        <dbReference type="EMBL" id="QNO17355.1"/>
    </source>
</evidence>
<proteinExistence type="predicted"/>
<dbReference type="RefSeq" id="WP_212506424.1">
    <property type="nucleotide sequence ID" value="NZ_CP060696.1"/>
</dbReference>
<accession>A0A7G9WF93</accession>
<dbReference type="AlphaFoldDB" id="A0A7G9WF93"/>
<name>A0A7G9WF93_9FIRM</name>
<gene>
    <name evidence="1" type="ORF">H6X83_10425</name>
</gene>
<dbReference type="KEGG" id="caml:H6X83_10425"/>